<dbReference type="Proteomes" id="UP000029120">
    <property type="component" value="Chromosome 1"/>
</dbReference>
<dbReference type="Gramene" id="KFK44359">
    <property type="protein sequence ID" value="KFK44359"/>
    <property type="gene ID" value="AALP_AA1G247200"/>
</dbReference>
<dbReference type="eggNOG" id="KOG4628">
    <property type="taxonomic scope" value="Eukaryota"/>
</dbReference>
<dbReference type="Gene3D" id="3.50.30.30">
    <property type="match status" value="1"/>
</dbReference>
<keyword evidence="9 17" id="KW-1133">Transmembrane helix</keyword>
<feature type="domain" description="RING-type" evidence="18">
    <location>
        <begin position="206"/>
        <end position="248"/>
    </location>
</feature>
<dbReference type="InterPro" id="IPR001841">
    <property type="entry name" value="Znf_RING"/>
</dbReference>
<dbReference type="GO" id="GO:0012505">
    <property type="term" value="C:endomembrane system"/>
    <property type="evidence" value="ECO:0007669"/>
    <property type="project" value="UniProtKB-SubCell"/>
</dbReference>
<protein>
    <recommendedName>
        <fullName evidence="18">RING-type domain-containing protein</fullName>
    </recommendedName>
</protein>
<evidence type="ECO:0000256" key="5">
    <source>
        <dbReference type="ARBA" id="ARBA00022729"/>
    </source>
</evidence>
<dbReference type="EMBL" id="CM002869">
    <property type="protein sequence ID" value="KFK44359.1"/>
    <property type="molecule type" value="Genomic_DNA"/>
</dbReference>
<dbReference type="SUPFAM" id="SSF57850">
    <property type="entry name" value="RING/U-box"/>
    <property type="match status" value="1"/>
</dbReference>
<evidence type="ECO:0000256" key="4">
    <source>
        <dbReference type="ARBA" id="ARBA00022723"/>
    </source>
</evidence>
<evidence type="ECO:0000256" key="3">
    <source>
        <dbReference type="ARBA" id="ARBA00022692"/>
    </source>
</evidence>
<keyword evidence="20" id="KW-1185">Reference proteome</keyword>
<evidence type="ECO:0000256" key="1">
    <source>
        <dbReference type="ARBA" id="ARBA00022448"/>
    </source>
</evidence>
<evidence type="ECO:0000256" key="7">
    <source>
        <dbReference type="ARBA" id="ARBA00022833"/>
    </source>
</evidence>
<evidence type="ECO:0000259" key="18">
    <source>
        <dbReference type="PROSITE" id="PS50089"/>
    </source>
</evidence>
<keyword evidence="10 17" id="KW-0472">Membrane</keyword>
<evidence type="ECO:0000256" key="14">
    <source>
        <dbReference type="ARBA" id="ARBA00046288"/>
    </source>
</evidence>
<evidence type="ECO:0000313" key="19">
    <source>
        <dbReference type="EMBL" id="KFK44359.1"/>
    </source>
</evidence>
<dbReference type="GO" id="GO:0008270">
    <property type="term" value="F:zinc ion binding"/>
    <property type="evidence" value="ECO:0007669"/>
    <property type="project" value="UniProtKB-KW"/>
</dbReference>
<dbReference type="GO" id="GO:0032586">
    <property type="term" value="C:protein storage vacuole membrane"/>
    <property type="evidence" value="ECO:0007669"/>
    <property type="project" value="UniProtKB-SubCell"/>
</dbReference>
<evidence type="ECO:0000256" key="10">
    <source>
        <dbReference type="ARBA" id="ARBA00023136"/>
    </source>
</evidence>
<evidence type="ECO:0000313" key="20">
    <source>
        <dbReference type="Proteomes" id="UP000029120"/>
    </source>
</evidence>
<keyword evidence="1" id="KW-0813">Transport</keyword>
<keyword evidence="12" id="KW-0325">Glycoprotein</keyword>
<evidence type="ECO:0000256" key="9">
    <source>
        <dbReference type="ARBA" id="ARBA00022989"/>
    </source>
</evidence>
<keyword evidence="6 16" id="KW-0863">Zinc-finger</keyword>
<dbReference type="InterPro" id="IPR046450">
    <property type="entry name" value="PA_dom_sf"/>
</dbReference>
<dbReference type="AlphaFoldDB" id="A0A087HQF7"/>
<evidence type="ECO:0000256" key="11">
    <source>
        <dbReference type="ARBA" id="ARBA00023157"/>
    </source>
</evidence>
<evidence type="ECO:0000256" key="16">
    <source>
        <dbReference type="PROSITE-ProRule" id="PRU00175"/>
    </source>
</evidence>
<proteinExistence type="predicted"/>
<keyword evidence="2" id="KW-0926">Vacuole</keyword>
<dbReference type="CDD" id="cd02123">
    <property type="entry name" value="PA_C_RZF_like"/>
    <property type="match status" value="1"/>
</dbReference>
<dbReference type="OMA" id="GFSCAIC"/>
<keyword evidence="4" id="KW-0479">Metal-binding</keyword>
<dbReference type="FunFam" id="3.30.40.10:FF:000276">
    <property type="entry name" value="Receptor homology region transmembrane domain-and RING domain-containing protein 2"/>
    <property type="match status" value="1"/>
</dbReference>
<sequence>MLVSDKRTRKRDSESVCLDFAPSVNAKVETGVLYVAEPLDACENLRNKPGNGTSGFVLIVRGGCSFEYKVRNAQRSGFKSAIVHDNKDGDILLAMAGDPEGIKIRAVFVTKAAGEALKNYAGLTKTEVMLVPSSEDSEWSSFATIALLLSLATFVVLATCVFVYRHCTRTSNATSQFRRMSRRMVKAMPTVTFTCAKEDYTTSFSCTICLEDYSVGDKLRVLPCSHKFHAVCVDSWLTSWRTFCPVCKRDARTSTNEPQASESTPLLRSSIGASSVVLIDTPPLGSSLYFSSGYMSSSYIQQSFRSCSHHIQSSPINVSRISADLREQTYPSNSSSQRSYATCMASAHSLREC</sequence>
<keyword evidence="7" id="KW-0862">Zinc</keyword>
<reference evidence="20" key="1">
    <citation type="journal article" date="2015" name="Nat. Plants">
        <title>Genome expansion of Arabis alpina linked with retrotransposition and reduced symmetric DNA methylation.</title>
        <authorList>
            <person name="Willing E.M."/>
            <person name="Rawat V."/>
            <person name="Mandakova T."/>
            <person name="Maumus F."/>
            <person name="James G.V."/>
            <person name="Nordstroem K.J."/>
            <person name="Becker C."/>
            <person name="Warthmann N."/>
            <person name="Chica C."/>
            <person name="Szarzynska B."/>
            <person name="Zytnicki M."/>
            <person name="Albani M.C."/>
            <person name="Kiefer C."/>
            <person name="Bergonzi S."/>
            <person name="Castaings L."/>
            <person name="Mateos J.L."/>
            <person name="Berns M.C."/>
            <person name="Bujdoso N."/>
            <person name="Piofczyk T."/>
            <person name="de Lorenzo L."/>
            <person name="Barrero-Sicilia C."/>
            <person name="Mateos I."/>
            <person name="Piednoel M."/>
            <person name="Hagmann J."/>
            <person name="Chen-Min-Tao R."/>
            <person name="Iglesias-Fernandez R."/>
            <person name="Schuster S.C."/>
            <person name="Alonso-Blanco C."/>
            <person name="Roudier F."/>
            <person name="Carbonero P."/>
            <person name="Paz-Ares J."/>
            <person name="Davis S.J."/>
            <person name="Pecinka A."/>
            <person name="Quesneville H."/>
            <person name="Colot V."/>
            <person name="Lysak M.A."/>
            <person name="Weigel D."/>
            <person name="Coupland G."/>
            <person name="Schneeberger K."/>
        </authorList>
    </citation>
    <scope>NUCLEOTIDE SEQUENCE [LARGE SCALE GENOMIC DNA]</scope>
    <source>
        <strain evidence="20">cv. Pajares</strain>
    </source>
</reference>
<evidence type="ECO:0000256" key="8">
    <source>
        <dbReference type="ARBA" id="ARBA00022927"/>
    </source>
</evidence>
<dbReference type="PROSITE" id="PS50089">
    <property type="entry name" value="ZF_RING_2"/>
    <property type="match status" value="1"/>
</dbReference>
<dbReference type="SMART" id="SM00184">
    <property type="entry name" value="RING"/>
    <property type="match status" value="1"/>
</dbReference>
<keyword evidence="8" id="KW-0653">Protein transport</keyword>
<evidence type="ECO:0000256" key="2">
    <source>
        <dbReference type="ARBA" id="ARBA00022554"/>
    </source>
</evidence>
<evidence type="ECO:0000256" key="12">
    <source>
        <dbReference type="ARBA" id="ARBA00023180"/>
    </source>
</evidence>
<dbReference type="InterPro" id="IPR013083">
    <property type="entry name" value="Znf_RING/FYVE/PHD"/>
</dbReference>
<keyword evidence="3 17" id="KW-0812">Transmembrane</keyword>
<gene>
    <name evidence="19" type="ordered locus">AALP_Aa1g247200</name>
</gene>
<evidence type="ECO:0000256" key="17">
    <source>
        <dbReference type="SAM" id="Phobius"/>
    </source>
</evidence>
<dbReference type="OrthoDB" id="8062037at2759"/>
<dbReference type="Gene3D" id="3.30.40.10">
    <property type="entry name" value="Zinc/RING finger domain, C3HC4 (zinc finger)"/>
    <property type="match status" value="1"/>
</dbReference>
<dbReference type="PANTHER" id="PTHR47168">
    <property type="entry name" value="RING ZINC FINGER DOMAIN SUPERFAMILY PROTEIN-RELATED"/>
    <property type="match status" value="1"/>
</dbReference>
<evidence type="ECO:0000256" key="15">
    <source>
        <dbReference type="ARBA" id="ARBA00060484"/>
    </source>
</evidence>
<dbReference type="Pfam" id="PF13639">
    <property type="entry name" value="zf-RING_2"/>
    <property type="match status" value="1"/>
</dbReference>
<comment type="function">
    <text evidence="13">Involved in the trafficking of vacuolar proteins. May function as a sorting receptor for protein trafficking to the protein storage vacuole (PSV).</text>
</comment>
<name>A0A087HQF7_ARAAL</name>
<dbReference type="InterPro" id="IPR051653">
    <property type="entry name" value="E3_ligase_sorting_rcpt"/>
</dbReference>
<accession>A0A087HQF7</accession>
<evidence type="ECO:0000256" key="13">
    <source>
        <dbReference type="ARBA" id="ARBA00037435"/>
    </source>
</evidence>
<dbReference type="FunFam" id="3.50.30.30:FF:000020">
    <property type="entry name" value="Receptor homology region transmembrane domain-and RING domain-containing protein 2"/>
    <property type="match status" value="1"/>
</dbReference>
<dbReference type="SUPFAM" id="SSF52025">
    <property type="entry name" value="PA domain"/>
    <property type="match status" value="1"/>
</dbReference>
<dbReference type="PANTHER" id="PTHR47168:SF5">
    <property type="entry name" value="RING-TYPE DOMAIN-CONTAINING PROTEIN"/>
    <property type="match status" value="1"/>
</dbReference>
<dbReference type="InterPro" id="IPR003137">
    <property type="entry name" value="PA_domain"/>
</dbReference>
<keyword evidence="11" id="KW-1015">Disulfide bond</keyword>
<organism evidence="19 20">
    <name type="scientific">Arabis alpina</name>
    <name type="common">Alpine rock-cress</name>
    <dbReference type="NCBI Taxonomy" id="50452"/>
    <lineage>
        <taxon>Eukaryota</taxon>
        <taxon>Viridiplantae</taxon>
        <taxon>Streptophyta</taxon>
        <taxon>Embryophyta</taxon>
        <taxon>Tracheophyta</taxon>
        <taxon>Spermatophyta</taxon>
        <taxon>Magnoliopsida</taxon>
        <taxon>eudicotyledons</taxon>
        <taxon>Gunneridae</taxon>
        <taxon>Pentapetalae</taxon>
        <taxon>rosids</taxon>
        <taxon>malvids</taxon>
        <taxon>Brassicales</taxon>
        <taxon>Brassicaceae</taxon>
        <taxon>Arabideae</taxon>
        <taxon>Arabis</taxon>
    </lineage>
</organism>
<dbReference type="Pfam" id="PF02225">
    <property type="entry name" value="PA"/>
    <property type="match status" value="1"/>
</dbReference>
<keyword evidence="5" id="KW-0732">Signal</keyword>
<dbReference type="GO" id="GO:0015031">
    <property type="term" value="P:protein transport"/>
    <property type="evidence" value="ECO:0007669"/>
    <property type="project" value="UniProtKB-KW"/>
</dbReference>
<comment type="subcellular location">
    <subcellularLocation>
        <location evidence="14">Endomembrane system</location>
        <topology evidence="14">Single-pass type I membrane protein</topology>
    </subcellularLocation>
    <subcellularLocation>
        <location evidence="15">Protein storage vacuole membrane</location>
    </subcellularLocation>
</comment>
<dbReference type="InterPro" id="IPR044744">
    <property type="entry name" value="ZNRF4/RNF13/RNF167_PA"/>
</dbReference>
<feature type="transmembrane region" description="Helical" evidence="17">
    <location>
        <begin position="142"/>
        <end position="164"/>
    </location>
</feature>
<evidence type="ECO:0000256" key="6">
    <source>
        <dbReference type="ARBA" id="ARBA00022771"/>
    </source>
</evidence>